<dbReference type="SUPFAM" id="SSF56281">
    <property type="entry name" value="Metallo-hydrolase/oxidoreductase"/>
    <property type="match status" value="1"/>
</dbReference>
<gene>
    <name evidence="1" type="ORF">DNFV4_03280</name>
</gene>
<dbReference type="AlphaFoldDB" id="A0AA86T652"/>
<dbReference type="GO" id="GO:0042781">
    <property type="term" value="F:3'-tRNA processing endoribonuclease activity"/>
    <property type="evidence" value="ECO:0007669"/>
    <property type="project" value="TreeGrafter"/>
</dbReference>
<evidence type="ECO:0000313" key="2">
    <source>
        <dbReference type="Proteomes" id="UP001179121"/>
    </source>
</evidence>
<dbReference type="RefSeq" id="WP_289269558.1">
    <property type="nucleotide sequence ID" value="NZ_OX365700.1"/>
</dbReference>
<proteinExistence type="predicted"/>
<dbReference type="InterPro" id="IPR036866">
    <property type="entry name" value="RibonucZ/Hydroxyglut_hydro"/>
</dbReference>
<dbReference type="EMBL" id="OX365700">
    <property type="protein sequence ID" value="CAI4032850.1"/>
    <property type="molecule type" value="Genomic_DNA"/>
</dbReference>
<dbReference type="NCBIfam" id="NF002558">
    <property type="entry name" value="PRK02126.1"/>
    <property type="match status" value="1"/>
</dbReference>
<keyword evidence="1" id="KW-0378">Hydrolase</keyword>
<sequence>MRPSFSCCLVNDTFGDPGLYVDIAWARRALLFDLGQNFSLGPTRLLRAQDIFISHTHMDHFIGFDQVLRVALGRGKTLRLYGPPGLSANVDGKLRGYTWNLVDGYPLTIEVREFDKGRMQVTTFHAAEAFTMRRAHAQPTTTAADDGAFPVLEDPMFTVKAVALNHRIPSFAYALEEQFHVNILRERLHAAGLPVGSWLKDVKQYLWQGKPDEFRFTATLYFEHRREEREFVLGEVRERFVQITRGQKIAYVVDARYDEENEAKIVALVRGADLFYCEAPYLDADADKARDRYHLTARQAGLMARKAQVLKLVVFHFSPRYTGQGGLIEREAMDAFAG</sequence>
<name>A0AA86T652_9BACT</name>
<reference evidence="1" key="1">
    <citation type="submission" date="2022-10" db="EMBL/GenBank/DDBJ databases">
        <authorList>
            <person name="Koch H."/>
        </authorList>
    </citation>
    <scope>NUCLEOTIDE SEQUENCE</scope>
    <source>
        <strain evidence="1">DNF</strain>
    </source>
</reference>
<dbReference type="PANTHER" id="PTHR46018:SF2">
    <property type="entry name" value="ZINC PHOSPHODIESTERASE ELAC PROTEIN 1"/>
    <property type="match status" value="1"/>
</dbReference>
<evidence type="ECO:0000313" key="1">
    <source>
        <dbReference type="EMBL" id="CAI4032850.1"/>
    </source>
</evidence>
<dbReference type="PANTHER" id="PTHR46018">
    <property type="entry name" value="ZINC PHOSPHODIESTERASE ELAC PROTEIN 1"/>
    <property type="match status" value="1"/>
</dbReference>
<organism evidence="1 2">
    <name type="scientific">Nitrospira tepida</name>
    <dbReference type="NCBI Taxonomy" id="2973512"/>
    <lineage>
        <taxon>Bacteria</taxon>
        <taxon>Pseudomonadati</taxon>
        <taxon>Nitrospirota</taxon>
        <taxon>Nitrospiria</taxon>
        <taxon>Nitrospirales</taxon>
        <taxon>Nitrospiraceae</taxon>
        <taxon>Nitrospira</taxon>
    </lineage>
</organism>
<dbReference type="Proteomes" id="UP001179121">
    <property type="component" value="Chromosome"/>
</dbReference>
<keyword evidence="2" id="KW-1185">Reference proteome</keyword>
<protein>
    <submittedName>
        <fullName evidence="1">Metal-dependent hydrolases of the beta-lactamase superfamily III</fullName>
    </submittedName>
</protein>
<accession>A0AA86T652</accession>
<dbReference type="KEGG" id="nti:DNFV4_03280"/>
<dbReference type="Gene3D" id="3.60.15.10">
    <property type="entry name" value="Ribonuclease Z/Hydroxyacylglutathione hydrolase-like"/>
    <property type="match status" value="1"/>
</dbReference>